<reference evidence="2 3" key="1">
    <citation type="submission" date="2019-01" db="EMBL/GenBank/DDBJ databases">
        <title>Novel species of Nocardioides.</title>
        <authorList>
            <person name="Liu Q."/>
            <person name="Xin Y.-H."/>
        </authorList>
    </citation>
    <scope>NUCLEOTIDE SEQUENCE [LARGE SCALE GENOMIC DNA]</scope>
    <source>
        <strain evidence="2 3">CGMCC 4.6875</strain>
    </source>
</reference>
<dbReference type="Proteomes" id="UP000293291">
    <property type="component" value="Unassembled WGS sequence"/>
</dbReference>
<evidence type="ECO:0000313" key="2">
    <source>
        <dbReference type="EMBL" id="RYC01577.1"/>
    </source>
</evidence>
<organism evidence="2 3">
    <name type="scientific">Nocardioides ganghwensis</name>
    <dbReference type="NCBI Taxonomy" id="252230"/>
    <lineage>
        <taxon>Bacteria</taxon>
        <taxon>Bacillati</taxon>
        <taxon>Actinomycetota</taxon>
        <taxon>Actinomycetes</taxon>
        <taxon>Propionibacteriales</taxon>
        <taxon>Nocardioidaceae</taxon>
        <taxon>Nocardioides</taxon>
    </lineage>
</organism>
<keyword evidence="3" id="KW-1185">Reference proteome</keyword>
<gene>
    <name evidence="2" type="ORF">EUA07_11730</name>
</gene>
<feature type="region of interest" description="Disordered" evidence="1">
    <location>
        <begin position="56"/>
        <end position="78"/>
    </location>
</feature>
<dbReference type="EMBL" id="SDWU01000011">
    <property type="protein sequence ID" value="RYC01577.1"/>
    <property type="molecule type" value="Genomic_DNA"/>
</dbReference>
<accession>A0A4Q2SBI1</accession>
<dbReference type="AlphaFoldDB" id="A0A4Q2SBI1"/>
<comment type="caution">
    <text evidence="2">The sequence shown here is derived from an EMBL/GenBank/DDBJ whole genome shotgun (WGS) entry which is preliminary data.</text>
</comment>
<sequence>MDNTMIHVCLQTEGAPTPEGHEIGERWVCSCGDNFVYREGFNRAGYPSLEWWPAPAPPAVPEPRNAKGRRLLFGPRKG</sequence>
<evidence type="ECO:0000256" key="1">
    <source>
        <dbReference type="SAM" id="MobiDB-lite"/>
    </source>
</evidence>
<dbReference type="RefSeq" id="WP_129455343.1">
    <property type="nucleotide sequence ID" value="NZ_JACXYX010000001.1"/>
</dbReference>
<name>A0A4Q2SBI1_9ACTN</name>
<dbReference type="OrthoDB" id="3787107at2"/>
<proteinExistence type="predicted"/>
<feature type="compositionally biased region" description="Basic residues" evidence="1">
    <location>
        <begin position="66"/>
        <end position="78"/>
    </location>
</feature>
<evidence type="ECO:0000313" key="3">
    <source>
        <dbReference type="Proteomes" id="UP000293291"/>
    </source>
</evidence>
<protein>
    <submittedName>
        <fullName evidence="2">Uncharacterized protein</fullName>
    </submittedName>
</protein>